<evidence type="ECO:0000259" key="12">
    <source>
        <dbReference type="Pfam" id="PF01636"/>
    </source>
</evidence>
<evidence type="ECO:0000256" key="6">
    <source>
        <dbReference type="ARBA" id="ARBA00022777"/>
    </source>
</evidence>
<dbReference type="Proteomes" id="UP001606302">
    <property type="component" value="Unassembled WGS sequence"/>
</dbReference>
<evidence type="ECO:0000256" key="1">
    <source>
        <dbReference type="ARBA" id="ARBA00006219"/>
    </source>
</evidence>
<reference evidence="13 14" key="1">
    <citation type="submission" date="2024-08" db="EMBL/GenBank/DDBJ databases">
        <authorList>
            <person name="Lu H."/>
        </authorList>
    </citation>
    <scope>NUCLEOTIDE SEQUENCE [LARGE SCALE GENOMIC DNA]</scope>
    <source>
        <strain evidence="13 14">DXS20W</strain>
    </source>
</reference>
<comment type="similarity">
    <text evidence="1 10">Belongs to the aminoglycoside phosphotransferase family.</text>
</comment>
<comment type="catalytic activity">
    <reaction evidence="9">
        <text>kanamycin A + ATP = kanamycin 3'-phosphate + ADP + H(+)</text>
        <dbReference type="Rhea" id="RHEA:24256"/>
        <dbReference type="ChEBI" id="CHEBI:15378"/>
        <dbReference type="ChEBI" id="CHEBI:30616"/>
        <dbReference type="ChEBI" id="CHEBI:57909"/>
        <dbReference type="ChEBI" id="CHEBI:58214"/>
        <dbReference type="ChEBI" id="CHEBI:456216"/>
        <dbReference type="EC" id="2.7.1.95"/>
    </reaction>
</comment>
<dbReference type="CDD" id="cd05150">
    <property type="entry name" value="APH"/>
    <property type="match status" value="1"/>
</dbReference>
<accession>A0ABW7GRQ9</accession>
<keyword evidence="8 10" id="KW-0046">Antibiotic resistance</keyword>
<dbReference type="RefSeq" id="WP_394514079.1">
    <property type="nucleotide sequence ID" value="NZ_JBIGHX010000011.1"/>
</dbReference>
<evidence type="ECO:0000256" key="8">
    <source>
        <dbReference type="ARBA" id="ARBA00023251"/>
    </source>
</evidence>
<protein>
    <recommendedName>
        <fullName evidence="3">Aminoglycoside 3'-phosphotransferase</fullName>
        <ecNumber evidence="2">2.7.1.95</ecNumber>
    </recommendedName>
</protein>
<keyword evidence="6 10" id="KW-0418">Kinase</keyword>
<evidence type="ECO:0000256" key="2">
    <source>
        <dbReference type="ARBA" id="ARBA00012193"/>
    </source>
</evidence>
<dbReference type="Gene3D" id="3.30.200.20">
    <property type="entry name" value="Phosphorylase Kinase, domain 1"/>
    <property type="match status" value="1"/>
</dbReference>
<keyword evidence="7 10" id="KW-0067">ATP-binding</keyword>
<dbReference type="EMBL" id="JBIGHX010000011">
    <property type="protein sequence ID" value="MFG6464628.1"/>
    <property type="molecule type" value="Genomic_DNA"/>
</dbReference>
<evidence type="ECO:0000256" key="3">
    <source>
        <dbReference type="ARBA" id="ARBA00017903"/>
    </source>
</evidence>
<dbReference type="InterPro" id="IPR002575">
    <property type="entry name" value="Aminoglycoside_PTrfase"/>
</dbReference>
<evidence type="ECO:0000256" key="9">
    <source>
        <dbReference type="ARBA" id="ARBA00048925"/>
    </source>
</evidence>
<evidence type="ECO:0000313" key="13">
    <source>
        <dbReference type="EMBL" id="MFG6464628.1"/>
    </source>
</evidence>
<gene>
    <name evidence="13" type="ORF">ACG04Q_23860</name>
</gene>
<dbReference type="PANTHER" id="PTHR21310:SF41">
    <property type="entry name" value="3'-PHOSPHOTRANSFERASE, PUTATIVE-RELATED"/>
    <property type="match status" value="1"/>
</dbReference>
<dbReference type="PANTHER" id="PTHR21310">
    <property type="entry name" value="AMINOGLYCOSIDE PHOSPHOTRANSFERASE-RELATED-RELATED"/>
    <property type="match status" value="1"/>
</dbReference>
<proteinExistence type="inferred from homology"/>
<sequence length="280" mass="31002">MTRHAAPPLPPTPGREKSARPPTLPPSLTARLDGARWRRNLVGEAGAAVYRITRDGAPDLYLKHGRGQAAAALVDELARLRWLAAQMPVGMPVHFECSGNQAWLLTRAIPGRTAYEWLQHHPSRAPDIVAALAQALARLHALPAALCPFQSPLEQRLAQAHERLAAGLIDADDFDDARRGWTPQDVWDALQRLRPRTVDAVVTHGDYSLDNLLLDDELRLTGLIDVGRLGVADRYQDLAILWNCLGEFGAAAQRALFPAYGIARPDHRRLDFYLCLDECF</sequence>
<keyword evidence="5 10" id="KW-0547">Nucleotide-binding</keyword>
<evidence type="ECO:0000256" key="4">
    <source>
        <dbReference type="ARBA" id="ARBA00022679"/>
    </source>
</evidence>
<keyword evidence="14" id="KW-1185">Reference proteome</keyword>
<dbReference type="NCBIfam" id="NF033068">
    <property type="entry name" value="APH_3p"/>
    <property type="match status" value="1"/>
</dbReference>
<dbReference type="InterPro" id="IPR051678">
    <property type="entry name" value="AGP_Transferase"/>
</dbReference>
<keyword evidence="4 10" id="KW-0808">Transferase</keyword>
<dbReference type="InterPro" id="IPR024165">
    <property type="entry name" value="Kan/Strep_kinase"/>
</dbReference>
<dbReference type="PIRSF" id="PIRSF000706">
    <property type="entry name" value="Kanamycin_kin"/>
    <property type="match status" value="1"/>
</dbReference>
<name>A0ABW7GRQ9_9BURK</name>
<comment type="caution">
    <text evidence="13">The sequence shown here is derived from an EMBL/GenBank/DDBJ whole genome shotgun (WGS) entry which is preliminary data.</text>
</comment>
<feature type="region of interest" description="Disordered" evidence="11">
    <location>
        <begin position="1"/>
        <end position="29"/>
    </location>
</feature>
<dbReference type="Gene3D" id="3.90.1200.10">
    <property type="match status" value="1"/>
</dbReference>
<dbReference type="EC" id="2.7.1.95" evidence="2"/>
<organism evidence="13 14">
    <name type="scientific">Pelomonas lactea</name>
    <dbReference type="NCBI Taxonomy" id="3299030"/>
    <lineage>
        <taxon>Bacteria</taxon>
        <taxon>Pseudomonadati</taxon>
        <taxon>Pseudomonadota</taxon>
        <taxon>Betaproteobacteria</taxon>
        <taxon>Burkholderiales</taxon>
        <taxon>Sphaerotilaceae</taxon>
        <taxon>Roseateles</taxon>
    </lineage>
</organism>
<feature type="domain" description="Aminoglycoside phosphotransferase" evidence="12">
    <location>
        <begin position="44"/>
        <end position="273"/>
    </location>
</feature>
<evidence type="ECO:0000256" key="11">
    <source>
        <dbReference type="SAM" id="MobiDB-lite"/>
    </source>
</evidence>
<evidence type="ECO:0000313" key="14">
    <source>
        <dbReference type="Proteomes" id="UP001606302"/>
    </source>
</evidence>
<dbReference type="SUPFAM" id="SSF56112">
    <property type="entry name" value="Protein kinase-like (PK-like)"/>
    <property type="match status" value="1"/>
</dbReference>
<evidence type="ECO:0000256" key="7">
    <source>
        <dbReference type="ARBA" id="ARBA00022840"/>
    </source>
</evidence>
<evidence type="ECO:0000256" key="10">
    <source>
        <dbReference type="PIRNR" id="PIRNR000706"/>
    </source>
</evidence>
<dbReference type="InterPro" id="IPR011009">
    <property type="entry name" value="Kinase-like_dom_sf"/>
</dbReference>
<dbReference type="Pfam" id="PF01636">
    <property type="entry name" value="APH"/>
    <property type="match status" value="1"/>
</dbReference>
<evidence type="ECO:0000256" key="5">
    <source>
        <dbReference type="ARBA" id="ARBA00022741"/>
    </source>
</evidence>